<dbReference type="RefSeq" id="WP_188422562.1">
    <property type="nucleotide sequence ID" value="NZ_BMDP01000004.1"/>
</dbReference>
<keyword evidence="3" id="KW-1185">Reference proteome</keyword>
<dbReference type="InterPro" id="IPR041581">
    <property type="entry name" value="Glyoxalase_6"/>
</dbReference>
<name>A0A8J3B2I0_9BURK</name>
<protein>
    <submittedName>
        <fullName evidence="2">Glyoxalase</fullName>
    </submittedName>
</protein>
<dbReference type="Pfam" id="PF18029">
    <property type="entry name" value="Glyoxalase_6"/>
    <property type="match status" value="1"/>
</dbReference>
<proteinExistence type="predicted"/>
<dbReference type="SUPFAM" id="SSF54593">
    <property type="entry name" value="Glyoxalase/Bleomycin resistance protein/Dihydroxybiphenyl dioxygenase"/>
    <property type="match status" value="1"/>
</dbReference>
<reference evidence="2" key="1">
    <citation type="journal article" date="2014" name="Int. J. Syst. Evol. Microbiol.">
        <title>Complete genome sequence of Corynebacterium casei LMG S-19264T (=DSM 44701T), isolated from a smear-ripened cheese.</title>
        <authorList>
            <consortium name="US DOE Joint Genome Institute (JGI-PGF)"/>
            <person name="Walter F."/>
            <person name="Albersmeier A."/>
            <person name="Kalinowski J."/>
            <person name="Ruckert C."/>
        </authorList>
    </citation>
    <scope>NUCLEOTIDE SEQUENCE</scope>
    <source>
        <strain evidence="2">CCM 7664</strain>
    </source>
</reference>
<dbReference type="PANTHER" id="PTHR34109:SF1">
    <property type="entry name" value="VOC DOMAIN-CONTAINING PROTEIN"/>
    <property type="match status" value="1"/>
</dbReference>
<sequence>MQFIVNIDVDDLDKAVQFYGAAFGLQAGRKLGEAGIEMLGGAVPVHLLHKQAGTLATAATDERQHCTRSYTRHWSPLHLDIVVDDIEAAVQRAVAAGAFLEEAISIHAWGKLALMADPFGHGFCFVQLSEQGYDALS</sequence>
<evidence type="ECO:0000313" key="2">
    <source>
        <dbReference type="EMBL" id="GGI55437.1"/>
    </source>
</evidence>
<dbReference type="Proteomes" id="UP000627205">
    <property type="component" value="Unassembled WGS sequence"/>
</dbReference>
<evidence type="ECO:0000259" key="1">
    <source>
        <dbReference type="PROSITE" id="PS51819"/>
    </source>
</evidence>
<dbReference type="PROSITE" id="PS51819">
    <property type="entry name" value="VOC"/>
    <property type="match status" value="1"/>
</dbReference>
<dbReference type="Gene3D" id="3.10.180.10">
    <property type="entry name" value="2,3-Dihydroxybiphenyl 1,2-Dioxygenase, domain 1"/>
    <property type="match status" value="1"/>
</dbReference>
<comment type="caution">
    <text evidence="2">The sequence shown here is derived from an EMBL/GenBank/DDBJ whole genome shotgun (WGS) entry which is preliminary data.</text>
</comment>
<reference evidence="2" key="2">
    <citation type="submission" date="2020-09" db="EMBL/GenBank/DDBJ databases">
        <authorList>
            <person name="Sun Q."/>
            <person name="Sedlacek I."/>
        </authorList>
    </citation>
    <scope>NUCLEOTIDE SEQUENCE</scope>
    <source>
        <strain evidence="2">CCM 7664</strain>
    </source>
</reference>
<evidence type="ECO:0000313" key="3">
    <source>
        <dbReference type="Proteomes" id="UP000627205"/>
    </source>
</evidence>
<dbReference type="AlphaFoldDB" id="A0A8J3B2I0"/>
<accession>A0A8J3B2I0</accession>
<gene>
    <name evidence="2" type="ORF">GCM10011430_26110</name>
</gene>
<dbReference type="InterPro" id="IPR029068">
    <property type="entry name" value="Glyas_Bleomycin-R_OHBP_Dase"/>
</dbReference>
<feature type="domain" description="VOC" evidence="1">
    <location>
        <begin position="1"/>
        <end position="128"/>
    </location>
</feature>
<organism evidence="2 3">
    <name type="scientific">Oxalicibacterium solurbis</name>
    <dbReference type="NCBI Taxonomy" id="69280"/>
    <lineage>
        <taxon>Bacteria</taxon>
        <taxon>Pseudomonadati</taxon>
        <taxon>Pseudomonadota</taxon>
        <taxon>Betaproteobacteria</taxon>
        <taxon>Burkholderiales</taxon>
        <taxon>Oxalobacteraceae</taxon>
        <taxon>Oxalicibacterium</taxon>
    </lineage>
</organism>
<dbReference type="PANTHER" id="PTHR34109">
    <property type="entry name" value="BNAUNNG04460D PROTEIN-RELATED"/>
    <property type="match status" value="1"/>
</dbReference>
<dbReference type="InterPro" id="IPR037523">
    <property type="entry name" value="VOC_core"/>
</dbReference>
<dbReference type="EMBL" id="BMDP01000004">
    <property type="protein sequence ID" value="GGI55437.1"/>
    <property type="molecule type" value="Genomic_DNA"/>
</dbReference>